<evidence type="ECO:0000313" key="12">
    <source>
        <dbReference type="Proteomes" id="UP000077248"/>
    </source>
</evidence>
<dbReference type="Gene3D" id="1.10.630.10">
    <property type="entry name" value="Cytochrome P450"/>
    <property type="match status" value="1"/>
</dbReference>
<keyword evidence="6 8" id="KW-0408">Iron</keyword>
<keyword evidence="10" id="KW-0812">Transmembrane</keyword>
<dbReference type="InterPro" id="IPR050121">
    <property type="entry name" value="Cytochrome_P450_monoxygenase"/>
</dbReference>
<evidence type="ECO:0000256" key="6">
    <source>
        <dbReference type="ARBA" id="ARBA00023004"/>
    </source>
</evidence>
<dbReference type="InterPro" id="IPR017972">
    <property type="entry name" value="Cyt_P450_CS"/>
</dbReference>
<dbReference type="GO" id="GO:0005506">
    <property type="term" value="F:iron ion binding"/>
    <property type="evidence" value="ECO:0007669"/>
    <property type="project" value="InterPro"/>
</dbReference>
<dbReference type="InterPro" id="IPR001128">
    <property type="entry name" value="Cyt_P450"/>
</dbReference>
<evidence type="ECO:0000256" key="3">
    <source>
        <dbReference type="ARBA" id="ARBA00022617"/>
    </source>
</evidence>
<evidence type="ECO:0000256" key="9">
    <source>
        <dbReference type="RuleBase" id="RU000461"/>
    </source>
</evidence>
<dbReference type="InterPro" id="IPR002401">
    <property type="entry name" value="Cyt_P450_E_grp-I"/>
</dbReference>
<dbReference type="VEuPathDB" id="FungiDB:CC77DRAFT_1048657"/>
<dbReference type="GO" id="GO:0004497">
    <property type="term" value="F:monooxygenase activity"/>
    <property type="evidence" value="ECO:0007669"/>
    <property type="project" value="UniProtKB-KW"/>
</dbReference>
<proteinExistence type="inferred from homology"/>
<dbReference type="GO" id="GO:0020037">
    <property type="term" value="F:heme binding"/>
    <property type="evidence" value="ECO:0007669"/>
    <property type="project" value="InterPro"/>
</dbReference>
<keyword evidence="7 9" id="KW-0503">Monooxygenase</keyword>
<feature type="transmembrane region" description="Helical" evidence="10">
    <location>
        <begin position="12"/>
        <end position="31"/>
    </location>
</feature>
<evidence type="ECO:0000256" key="8">
    <source>
        <dbReference type="PIRSR" id="PIRSR602401-1"/>
    </source>
</evidence>
<comment type="cofactor">
    <cofactor evidence="1 8">
        <name>heme</name>
        <dbReference type="ChEBI" id="CHEBI:30413"/>
    </cofactor>
</comment>
<keyword evidence="12" id="KW-1185">Reference proteome</keyword>
<keyword evidence="10" id="KW-0472">Membrane</keyword>
<protein>
    <submittedName>
        <fullName evidence="11">Cytochrome P450 monooxygenase-like protein</fullName>
    </submittedName>
</protein>
<organism evidence="11 12">
    <name type="scientific">Alternaria alternata</name>
    <name type="common">Alternaria rot fungus</name>
    <name type="synonym">Torula alternata</name>
    <dbReference type="NCBI Taxonomy" id="5599"/>
    <lineage>
        <taxon>Eukaryota</taxon>
        <taxon>Fungi</taxon>
        <taxon>Dikarya</taxon>
        <taxon>Ascomycota</taxon>
        <taxon>Pezizomycotina</taxon>
        <taxon>Dothideomycetes</taxon>
        <taxon>Pleosporomycetidae</taxon>
        <taxon>Pleosporales</taxon>
        <taxon>Pleosporineae</taxon>
        <taxon>Pleosporaceae</taxon>
        <taxon>Alternaria</taxon>
        <taxon>Alternaria sect. Alternaria</taxon>
        <taxon>Alternaria alternata complex</taxon>
    </lineage>
</organism>
<dbReference type="AlphaFoldDB" id="A0A177DU10"/>
<evidence type="ECO:0000256" key="10">
    <source>
        <dbReference type="SAM" id="Phobius"/>
    </source>
</evidence>
<dbReference type="CDD" id="cd11058">
    <property type="entry name" value="CYP60B-like"/>
    <property type="match status" value="1"/>
</dbReference>
<dbReference type="EMBL" id="KV441474">
    <property type="protein sequence ID" value="OAG22661.1"/>
    <property type="molecule type" value="Genomic_DNA"/>
</dbReference>
<dbReference type="InterPro" id="IPR036396">
    <property type="entry name" value="Cyt_P450_sf"/>
</dbReference>
<keyword evidence="5 9" id="KW-0560">Oxidoreductase</keyword>
<feature type="binding site" description="axial binding residue" evidence="8">
    <location>
        <position position="437"/>
    </location>
    <ligand>
        <name>heme</name>
        <dbReference type="ChEBI" id="CHEBI:30413"/>
    </ligand>
    <ligandPart>
        <name>Fe</name>
        <dbReference type="ChEBI" id="CHEBI:18248"/>
    </ligandPart>
</feature>
<evidence type="ECO:0000256" key="2">
    <source>
        <dbReference type="ARBA" id="ARBA00010617"/>
    </source>
</evidence>
<dbReference type="PRINTS" id="PR00385">
    <property type="entry name" value="P450"/>
</dbReference>
<gene>
    <name evidence="11" type="ORF">CC77DRAFT_1048657</name>
</gene>
<keyword evidence="10" id="KW-1133">Transmembrane helix</keyword>
<dbReference type="PROSITE" id="PS00086">
    <property type="entry name" value="CYTOCHROME_P450"/>
    <property type="match status" value="1"/>
</dbReference>
<dbReference type="GeneID" id="29113140"/>
<dbReference type="Proteomes" id="UP000077248">
    <property type="component" value="Unassembled WGS sequence"/>
</dbReference>
<name>A0A177DU10_ALTAL</name>
<dbReference type="PRINTS" id="PR00463">
    <property type="entry name" value="EP450I"/>
</dbReference>
<dbReference type="SUPFAM" id="SSF48264">
    <property type="entry name" value="Cytochrome P450"/>
    <property type="match status" value="1"/>
</dbReference>
<dbReference type="GO" id="GO:0016705">
    <property type="term" value="F:oxidoreductase activity, acting on paired donors, with incorporation or reduction of molecular oxygen"/>
    <property type="evidence" value="ECO:0007669"/>
    <property type="project" value="InterPro"/>
</dbReference>
<comment type="similarity">
    <text evidence="2 9">Belongs to the cytochrome P450 family.</text>
</comment>
<dbReference type="PANTHER" id="PTHR24305">
    <property type="entry name" value="CYTOCHROME P450"/>
    <property type="match status" value="1"/>
</dbReference>
<evidence type="ECO:0000256" key="1">
    <source>
        <dbReference type="ARBA" id="ARBA00001971"/>
    </source>
</evidence>
<dbReference type="Pfam" id="PF00067">
    <property type="entry name" value="p450"/>
    <property type="match status" value="1"/>
</dbReference>
<reference evidence="11 12" key="1">
    <citation type="submission" date="2016-05" db="EMBL/GenBank/DDBJ databases">
        <title>Comparative analysis of secretome profiles of manganese(II)-oxidizing ascomycete fungi.</title>
        <authorList>
            <consortium name="DOE Joint Genome Institute"/>
            <person name="Zeiner C.A."/>
            <person name="Purvine S.O."/>
            <person name="Zink E.M."/>
            <person name="Wu S."/>
            <person name="Pasa-Tolic L."/>
            <person name="Chaput D.L."/>
            <person name="Haridas S."/>
            <person name="Grigoriev I.V."/>
            <person name="Santelli C.M."/>
            <person name="Hansel C.M."/>
        </authorList>
    </citation>
    <scope>NUCLEOTIDE SEQUENCE [LARGE SCALE GENOMIC DNA]</scope>
    <source>
        <strain evidence="11 12">SRC1lrK2f</strain>
    </source>
</reference>
<evidence type="ECO:0000313" key="11">
    <source>
        <dbReference type="EMBL" id="OAG22661.1"/>
    </source>
</evidence>
<dbReference type="PANTHER" id="PTHR24305:SF230">
    <property type="entry name" value="P450, PUTATIVE (EUROFUNG)-RELATED"/>
    <property type="match status" value="1"/>
</dbReference>
<keyword evidence="3 8" id="KW-0349">Heme</keyword>
<keyword evidence="4 8" id="KW-0479">Metal-binding</keyword>
<evidence type="ECO:0000256" key="7">
    <source>
        <dbReference type="ARBA" id="ARBA00023033"/>
    </source>
</evidence>
<evidence type="ECO:0000256" key="4">
    <source>
        <dbReference type="ARBA" id="ARBA00022723"/>
    </source>
</evidence>
<dbReference type="RefSeq" id="XP_018388082.1">
    <property type="nucleotide sequence ID" value="XM_018527546.1"/>
</dbReference>
<sequence length="494" mass="56082">MEYNIAKPPVFQLSISLILAYLVYSLFQAVYNITLHPLSKYPGPKLRGAFWISNSFDVLAGTVPHSCLKLHEQYGDVVRINPNTISFVKPEAWRDVYGYGTTTPLLKDPKFYYRPSTDISSANNSDHARIRRPLNHAFSEQALRSQESIITSYINLLIEKLRQRADSQTPVDITRWLNFTTFDIIGDLTFDESFGALDKEMYHSWMVNLFKALRFAGIVHIIKRYPIIGVPATRLLKWMPALAKAEFEHNNFTEEKTARRLASKTERKDILSYAVKNIKGEVTDLELKHTCGTIILGGSETSATLLSGAIYHLLKSPAWMEKLRQELAATFKSESEISFASLSQLKVLNAVIQETFRIYPPAPSALPRVVPPAGAEVCGDALPPGTQVGISQYAMYHTSSHFTDPKVYAPERFLGAEEYAKDKRHVIQPFSVGPRNCIGQNLAWAEIRSILARLVWHFEFELLEPEKRWDDQKVFVLWQKPSLMVKLRARDTGS</sequence>
<accession>A0A177DU10</accession>
<evidence type="ECO:0000256" key="5">
    <source>
        <dbReference type="ARBA" id="ARBA00023002"/>
    </source>
</evidence>
<dbReference type="KEGG" id="aalt:CC77DRAFT_1048657"/>
<dbReference type="OMA" id="SWIANIF"/>